<dbReference type="AlphaFoldDB" id="A0A1G2K3M5"/>
<evidence type="ECO:0000256" key="1">
    <source>
        <dbReference type="SAM" id="MobiDB-lite"/>
    </source>
</evidence>
<feature type="region of interest" description="Disordered" evidence="1">
    <location>
        <begin position="435"/>
        <end position="474"/>
    </location>
</feature>
<comment type="caution">
    <text evidence="2">The sequence shown here is derived from an EMBL/GenBank/DDBJ whole genome shotgun (WGS) entry which is preliminary data.</text>
</comment>
<accession>A0A1G2K3M5</accession>
<protein>
    <submittedName>
        <fullName evidence="2">Uncharacterized protein</fullName>
    </submittedName>
</protein>
<reference evidence="2 3" key="1">
    <citation type="journal article" date="2016" name="Nat. Commun.">
        <title>Thousands of microbial genomes shed light on interconnected biogeochemical processes in an aquifer system.</title>
        <authorList>
            <person name="Anantharaman K."/>
            <person name="Brown C.T."/>
            <person name="Hug L.A."/>
            <person name="Sharon I."/>
            <person name="Castelle C.J."/>
            <person name="Probst A.J."/>
            <person name="Thomas B.C."/>
            <person name="Singh A."/>
            <person name="Wilkins M.J."/>
            <person name="Karaoz U."/>
            <person name="Brodie E.L."/>
            <person name="Williams K.H."/>
            <person name="Hubbard S.S."/>
            <person name="Banfield J.F."/>
        </authorList>
    </citation>
    <scope>NUCLEOTIDE SEQUENCE [LARGE SCALE GENOMIC DNA]</scope>
</reference>
<name>A0A1G2K3M5_9BACT</name>
<organism evidence="2 3">
    <name type="scientific">Candidatus Sungbacteria bacterium RIFCSPHIGHO2_01_FULL_47_32</name>
    <dbReference type="NCBI Taxonomy" id="1802264"/>
    <lineage>
        <taxon>Bacteria</taxon>
        <taxon>Candidatus Sungiibacteriota</taxon>
    </lineage>
</organism>
<proteinExistence type="predicted"/>
<gene>
    <name evidence="2" type="ORF">A2633_01075</name>
</gene>
<evidence type="ECO:0000313" key="2">
    <source>
        <dbReference type="EMBL" id="OGZ94017.1"/>
    </source>
</evidence>
<dbReference type="EMBL" id="MHQC01000046">
    <property type="protein sequence ID" value="OGZ94017.1"/>
    <property type="molecule type" value="Genomic_DNA"/>
</dbReference>
<sequence>MGGGNFLPASYLLQNCVSNFVQNGFAPFLEYPTTAVGTSGMREFDSPKVHHCRRDIRDAGASRSSFIFIIMMKDRGSAMAKPSGRFSQGPHFDKKIMGNQEEQFHRSLASEDLPPKLEKLYSIIPEHEKILTAVRKGREKFEADIAKFGFENPHMSKVHSYEDVEVQAFILGIPADLNLNEIAVKAYHTYGAHFVDDFFDRPNLGPSTETLERNCKDIVGCLKAVGTLGLFANRMAEKALHPEGAYKGLHRMIYGSLIQKTPVGEKQNQHLREFKELGLQGVDEEAAQDIRTIPDITYWETTKTVQEFLFASDPDFNMTRAELWNLIYAPALYYHDIKEEEVQGEINFSEPPQIEDMLRMIDIGKKHLANYPDPRFSQRSQQLQFLVSVFQKNLPTPIIDKYKELISYINGHQRKTCPVPTAVADEVPRVFTKSKISEKSGKLSSSSTKASDGQVGAAEPRLRNFAGRKPSELF</sequence>
<feature type="compositionally biased region" description="Low complexity" evidence="1">
    <location>
        <begin position="442"/>
        <end position="451"/>
    </location>
</feature>
<dbReference type="Proteomes" id="UP000177152">
    <property type="component" value="Unassembled WGS sequence"/>
</dbReference>
<evidence type="ECO:0000313" key="3">
    <source>
        <dbReference type="Proteomes" id="UP000177152"/>
    </source>
</evidence>